<keyword evidence="1" id="KW-0472">Membrane</keyword>
<evidence type="ECO:0000256" key="1">
    <source>
        <dbReference type="SAM" id="Phobius"/>
    </source>
</evidence>
<protein>
    <submittedName>
        <fullName evidence="2">Uncharacterized protein</fullName>
    </submittedName>
</protein>
<evidence type="ECO:0000313" key="3">
    <source>
        <dbReference type="Proteomes" id="UP000317650"/>
    </source>
</evidence>
<feature type="transmembrane region" description="Helical" evidence="1">
    <location>
        <begin position="20"/>
        <end position="41"/>
    </location>
</feature>
<keyword evidence="1" id="KW-0812">Transmembrane</keyword>
<reference evidence="2 3" key="1">
    <citation type="journal article" date="2019" name="Nat. Plants">
        <title>Genome sequencing of Musa balbisiana reveals subgenome evolution and function divergence in polyploid bananas.</title>
        <authorList>
            <person name="Yao X."/>
        </authorList>
    </citation>
    <scope>NUCLEOTIDE SEQUENCE [LARGE SCALE GENOMIC DNA]</scope>
    <source>
        <strain evidence="3">cv. DH-PKW</strain>
        <tissue evidence="2">Leaves</tissue>
    </source>
</reference>
<accession>A0A4S8JR89</accession>
<gene>
    <name evidence="2" type="ORF">C4D60_Mb01t27770</name>
</gene>
<comment type="caution">
    <text evidence="2">The sequence shown here is derived from an EMBL/GenBank/DDBJ whole genome shotgun (WGS) entry which is preliminary data.</text>
</comment>
<dbReference type="Proteomes" id="UP000317650">
    <property type="component" value="Chromosome 1"/>
</dbReference>
<evidence type="ECO:0000313" key="2">
    <source>
        <dbReference type="EMBL" id="THU64563.1"/>
    </source>
</evidence>
<dbReference type="AlphaFoldDB" id="A0A4S8JR89"/>
<keyword evidence="1" id="KW-1133">Transmembrane helix</keyword>
<dbReference type="EMBL" id="PYDT01000004">
    <property type="protein sequence ID" value="THU64563.1"/>
    <property type="molecule type" value="Genomic_DNA"/>
</dbReference>
<keyword evidence="3" id="KW-1185">Reference proteome</keyword>
<organism evidence="2 3">
    <name type="scientific">Musa balbisiana</name>
    <name type="common">Banana</name>
    <dbReference type="NCBI Taxonomy" id="52838"/>
    <lineage>
        <taxon>Eukaryota</taxon>
        <taxon>Viridiplantae</taxon>
        <taxon>Streptophyta</taxon>
        <taxon>Embryophyta</taxon>
        <taxon>Tracheophyta</taxon>
        <taxon>Spermatophyta</taxon>
        <taxon>Magnoliopsida</taxon>
        <taxon>Liliopsida</taxon>
        <taxon>Zingiberales</taxon>
        <taxon>Musaceae</taxon>
        <taxon>Musa</taxon>
    </lineage>
</organism>
<sequence>MVTNPSSSPLVPNIKQSLFFASSTISLLLPPLPLPFFSILAHNVEHLEKMKNVPSLSELDFTNDIYRTLFHLI</sequence>
<name>A0A4S8JR89_MUSBA</name>
<proteinExistence type="predicted"/>